<dbReference type="SUPFAM" id="SSF51735">
    <property type="entry name" value="NAD(P)-binding Rossmann-fold domains"/>
    <property type="match status" value="1"/>
</dbReference>
<organism evidence="14">
    <name type="scientific">Thrips palmi</name>
    <name type="common">Melon thrips</name>
    <dbReference type="NCBI Taxonomy" id="161013"/>
    <lineage>
        <taxon>Eukaryota</taxon>
        <taxon>Metazoa</taxon>
        <taxon>Ecdysozoa</taxon>
        <taxon>Arthropoda</taxon>
        <taxon>Hexapoda</taxon>
        <taxon>Insecta</taxon>
        <taxon>Pterygota</taxon>
        <taxon>Neoptera</taxon>
        <taxon>Paraneoptera</taxon>
        <taxon>Thysanoptera</taxon>
        <taxon>Terebrantia</taxon>
        <taxon>Thripoidea</taxon>
        <taxon>Thripidae</taxon>
        <taxon>Thrips</taxon>
    </lineage>
</organism>
<keyword evidence="4" id="KW-0521">NADP</keyword>
<keyword evidence="6" id="KW-0560">Oxidoreductase</keyword>
<dbReference type="PANTHER" id="PTHR24322:SF729">
    <property type="entry name" value="MIP05442P"/>
    <property type="match status" value="1"/>
</dbReference>
<evidence type="ECO:0000313" key="14">
    <source>
        <dbReference type="RefSeq" id="XP_034245069.1"/>
    </source>
</evidence>
<evidence type="ECO:0000256" key="5">
    <source>
        <dbReference type="ARBA" id="ARBA00022989"/>
    </source>
</evidence>
<comment type="subcellular location">
    <subcellularLocation>
        <location evidence="1">Membrane</location>
        <topology evidence="1">Multi-pass membrane protein</topology>
    </subcellularLocation>
</comment>
<dbReference type="Proteomes" id="UP000515158">
    <property type="component" value="Unplaced"/>
</dbReference>
<keyword evidence="7" id="KW-0443">Lipid metabolism</keyword>
<name>A0A6P8ZQ16_THRPL</name>
<dbReference type="GO" id="GO:0016020">
    <property type="term" value="C:membrane"/>
    <property type="evidence" value="ECO:0007669"/>
    <property type="project" value="UniProtKB-SubCell"/>
</dbReference>
<evidence type="ECO:0000256" key="10">
    <source>
        <dbReference type="ARBA" id="ARBA00068717"/>
    </source>
</evidence>
<evidence type="ECO:0000256" key="8">
    <source>
        <dbReference type="ARBA" id="ARBA00023136"/>
    </source>
</evidence>
<keyword evidence="13" id="KW-1185">Reference proteome</keyword>
<evidence type="ECO:0000256" key="2">
    <source>
        <dbReference type="ARBA" id="ARBA00006484"/>
    </source>
</evidence>
<reference evidence="14" key="1">
    <citation type="submission" date="2025-08" db="UniProtKB">
        <authorList>
            <consortium name="RefSeq"/>
        </authorList>
    </citation>
    <scope>IDENTIFICATION</scope>
    <source>
        <tissue evidence="14">Total insect</tissue>
    </source>
</reference>
<evidence type="ECO:0000256" key="4">
    <source>
        <dbReference type="ARBA" id="ARBA00022857"/>
    </source>
</evidence>
<evidence type="ECO:0000256" key="3">
    <source>
        <dbReference type="ARBA" id="ARBA00022692"/>
    </source>
</evidence>
<evidence type="ECO:0000256" key="6">
    <source>
        <dbReference type="ARBA" id="ARBA00023002"/>
    </source>
</evidence>
<evidence type="ECO:0000256" key="1">
    <source>
        <dbReference type="ARBA" id="ARBA00004141"/>
    </source>
</evidence>
<sequence>MAHPHTHPRHSVAVVLQCLSAYARSAKPARLAALVPPLPRPVVEVLSALADAVLMLVLAVYYVLEAAVFELLPRRLTSKSVDGQVVLVTGAAGGLGRHLAARFARLGATIVAWDVNDDGVAETVRQVRAAGGLARGYVVDLADRQAVYRTAALVKREVGPVDILVNNAGVAFGRTFMHLTDRQIETTYNVNILAHYWTAKAFLPEMMRANRGHIVTVSSVTGLMGCYRCTDYSASKFATVGFHESLFTELKVQGYDGIHTTLVCPYFIDTGMFAGVKPRLMPMLEPARAADDIVDAVRTNQVTVTLPGSIRYLLPLKSLFPSKLSWALMYRMMQGPQAMMGMKPRL</sequence>
<dbReference type="InterPro" id="IPR002347">
    <property type="entry name" value="SDR_fam"/>
</dbReference>
<dbReference type="AlphaFoldDB" id="A0A6P8ZQ16"/>
<dbReference type="GeneID" id="117647436"/>
<comment type="function">
    <text evidence="9">Catalyzes the reduction of all-trans-retinal to all-trans-retinol in the presence of NADPH.</text>
</comment>
<dbReference type="FunCoup" id="A0A6P8ZQ16">
    <property type="interactions" value="105"/>
</dbReference>
<accession>A0A6P8ZQ16</accession>
<dbReference type="InterPro" id="IPR036291">
    <property type="entry name" value="NAD(P)-bd_dom_sf"/>
</dbReference>
<dbReference type="KEGG" id="tpal:117647436"/>
<dbReference type="Gene3D" id="3.40.50.720">
    <property type="entry name" value="NAD(P)-binding Rossmann-like Domain"/>
    <property type="match status" value="1"/>
</dbReference>
<gene>
    <name evidence="14" type="primary">LOC117647436</name>
</gene>
<dbReference type="OrthoDB" id="10253736at2759"/>
<evidence type="ECO:0000256" key="11">
    <source>
        <dbReference type="ARBA" id="ARBA00082544"/>
    </source>
</evidence>
<dbReference type="Pfam" id="PF00106">
    <property type="entry name" value="adh_short"/>
    <property type="match status" value="1"/>
</dbReference>
<dbReference type="PRINTS" id="PR00080">
    <property type="entry name" value="SDRFAMILY"/>
</dbReference>
<evidence type="ECO:0000313" key="13">
    <source>
        <dbReference type="Proteomes" id="UP000515158"/>
    </source>
</evidence>
<comment type="similarity">
    <text evidence="2 12">Belongs to the short-chain dehydrogenases/reductases (SDR) family.</text>
</comment>
<protein>
    <recommendedName>
        <fullName evidence="10">Short-chain dehydrogenase/reductase 3</fullName>
    </recommendedName>
    <alternativeName>
        <fullName evidence="11">Retinal short-chain dehydrogenase/reductase 1</fullName>
    </alternativeName>
</protein>
<evidence type="ECO:0000256" key="9">
    <source>
        <dbReference type="ARBA" id="ARBA00059620"/>
    </source>
</evidence>
<dbReference type="GO" id="GO:0005811">
    <property type="term" value="C:lipid droplet"/>
    <property type="evidence" value="ECO:0007669"/>
    <property type="project" value="TreeGrafter"/>
</dbReference>
<dbReference type="InParanoid" id="A0A6P8ZQ16"/>
<dbReference type="CDD" id="cd05339">
    <property type="entry name" value="17beta-HSDXI-like_SDR_c"/>
    <property type="match status" value="1"/>
</dbReference>
<dbReference type="FunFam" id="3.40.50.720:FF:000131">
    <property type="entry name" value="Short-chain dehydrogenase/reductase 3"/>
    <property type="match status" value="1"/>
</dbReference>
<keyword evidence="3" id="KW-0812">Transmembrane</keyword>
<evidence type="ECO:0000256" key="12">
    <source>
        <dbReference type="RuleBase" id="RU000363"/>
    </source>
</evidence>
<evidence type="ECO:0000256" key="7">
    <source>
        <dbReference type="ARBA" id="ARBA00023098"/>
    </source>
</evidence>
<keyword evidence="8" id="KW-0472">Membrane</keyword>
<dbReference type="GO" id="GO:0052650">
    <property type="term" value="F:all-trans-retinol dehydrogenase (NADP+) activity"/>
    <property type="evidence" value="ECO:0007669"/>
    <property type="project" value="UniProtKB-ARBA"/>
</dbReference>
<proteinExistence type="inferred from homology"/>
<dbReference type="PANTHER" id="PTHR24322">
    <property type="entry name" value="PKSB"/>
    <property type="match status" value="1"/>
</dbReference>
<keyword evidence="5" id="KW-1133">Transmembrane helix</keyword>
<dbReference type="RefSeq" id="XP_034245069.1">
    <property type="nucleotide sequence ID" value="XM_034389178.1"/>
</dbReference>
<dbReference type="PRINTS" id="PR00081">
    <property type="entry name" value="GDHRDH"/>
</dbReference>